<dbReference type="KEGG" id="hna:Hneap_0991"/>
<protein>
    <recommendedName>
        <fullName evidence="4">Histidinol-phosphatase</fullName>
        <ecNumber evidence="3">3.1.3.15</ecNumber>
    </recommendedName>
    <alternativeName>
        <fullName evidence="8">Histidinol-phosphate phosphatase</fullName>
    </alternativeName>
</protein>
<dbReference type="InterPro" id="IPR036412">
    <property type="entry name" value="HAD-like_sf"/>
</dbReference>
<dbReference type="Gene3D" id="3.40.50.1000">
    <property type="entry name" value="HAD superfamily/HAD-like"/>
    <property type="match status" value="1"/>
</dbReference>
<evidence type="ECO:0000256" key="3">
    <source>
        <dbReference type="ARBA" id="ARBA00013085"/>
    </source>
</evidence>
<sequence length="218" mass="24669">MQLAIFDLDNTLLAGDSDHAWGQFLADIDAVDGAAYAQQNQIFYEEYQRGTLDIDAFLRFSLAPLAKFPIEQLHAWREQFVAEKIAPMVTDKAKNLVEHHRQRGDEMLIITATNAFVTQPIAELFGIEHLLATQPSINEGRYTGGYDGTPTFQAGKQTALTQWLHVRQLQPTKTWFYSDSQNDLPLLKAVDHPVAVDPDKVLREYALTEGWPIISLRE</sequence>
<proteinExistence type="inferred from homology"/>
<evidence type="ECO:0000256" key="8">
    <source>
        <dbReference type="ARBA" id="ARBA00033209"/>
    </source>
</evidence>
<organism evidence="11 12">
    <name type="scientific">Halothiobacillus neapolitanus (strain ATCC 23641 / DSM 15147 / CIP 104769 / NCIMB 8539 / c2)</name>
    <name type="common">Thiobacillus neapolitanus</name>
    <dbReference type="NCBI Taxonomy" id="555778"/>
    <lineage>
        <taxon>Bacteria</taxon>
        <taxon>Pseudomonadati</taxon>
        <taxon>Pseudomonadota</taxon>
        <taxon>Gammaproteobacteria</taxon>
        <taxon>Chromatiales</taxon>
        <taxon>Halothiobacillaceae</taxon>
        <taxon>Halothiobacillus</taxon>
    </lineage>
</organism>
<comment type="function">
    <text evidence="10">Catalyzes the dephosphorylation of histidinol-phosphate to histidinol, the direct precursor of histidine.</text>
</comment>
<evidence type="ECO:0000256" key="4">
    <source>
        <dbReference type="ARBA" id="ARBA00021697"/>
    </source>
</evidence>
<gene>
    <name evidence="11" type="ordered locus">Hneap_0991</name>
</gene>
<evidence type="ECO:0000256" key="5">
    <source>
        <dbReference type="ARBA" id="ARBA00022723"/>
    </source>
</evidence>
<keyword evidence="12" id="KW-1185">Reference proteome</keyword>
<evidence type="ECO:0000256" key="6">
    <source>
        <dbReference type="ARBA" id="ARBA00022801"/>
    </source>
</evidence>
<dbReference type="EC" id="3.1.3.15" evidence="3"/>
<dbReference type="RefSeq" id="WP_012823863.1">
    <property type="nucleotide sequence ID" value="NC_013422.1"/>
</dbReference>
<evidence type="ECO:0000256" key="9">
    <source>
        <dbReference type="ARBA" id="ARBA00052092"/>
    </source>
</evidence>
<keyword evidence="5" id="KW-0479">Metal-binding</keyword>
<dbReference type="Proteomes" id="UP000009102">
    <property type="component" value="Chromosome"/>
</dbReference>
<dbReference type="InterPro" id="IPR023214">
    <property type="entry name" value="HAD_sf"/>
</dbReference>
<dbReference type="FunFam" id="3.40.50.1000:FF:000025">
    <property type="entry name" value="HAD hydrolase, family IB"/>
    <property type="match status" value="1"/>
</dbReference>
<evidence type="ECO:0000256" key="10">
    <source>
        <dbReference type="ARBA" id="ARBA00053547"/>
    </source>
</evidence>
<keyword evidence="7" id="KW-0460">Magnesium</keyword>
<comment type="similarity">
    <text evidence="2">Belongs to the HAD-like hydrolase superfamily. SerB family.</text>
</comment>
<dbReference type="Gene3D" id="1.20.1440.100">
    <property type="entry name" value="SG protein - dephosphorylation function"/>
    <property type="match status" value="1"/>
</dbReference>
<name>D0KZF4_HALNC</name>
<dbReference type="HOGENOM" id="CLU_052657_1_1_6"/>
<dbReference type="SUPFAM" id="SSF56784">
    <property type="entry name" value="HAD-like"/>
    <property type="match status" value="1"/>
</dbReference>
<keyword evidence="6 11" id="KW-0378">Hydrolase</keyword>
<dbReference type="NCBIfam" id="TIGR01488">
    <property type="entry name" value="HAD-SF-IB"/>
    <property type="match status" value="1"/>
</dbReference>
<comment type="pathway">
    <text evidence="1">Amino-acid biosynthesis; L-histidine biosynthesis; L-histidine from 5-phospho-alpha-D-ribose 1-diphosphate: step 8/9.</text>
</comment>
<dbReference type="Pfam" id="PF12710">
    <property type="entry name" value="HAD"/>
    <property type="match status" value="1"/>
</dbReference>
<dbReference type="GO" id="GO:0004401">
    <property type="term" value="F:histidinol-phosphatase activity"/>
    <property type="evidence" value="ECO:0007669"/>
    <property type="project" value="UniProtKB-EC"/>
</dbReference>
<evidence type="ECO:0000256" key="1">
    <source>
        <dbReference type="ARBA" id="ARBA00004970"/>
    </source>
</evidence>
<dbReference type="STRING" id="555778.Hneap_0991"/>
<dbReference type="InterPro" id="IPR006385">
    <property type="entry name" value="HAD_hydro_SerB1"/>
</dbReference>
<reference evidence="11 12" key="1">
    <citation type="submission" date="2009-10" db="EMBL/GenBank/DDBJ databases">
        <title>Complete sequence of Halothiobacillus neapolitanus c2.</title>
        <authorList>
            <consortium name="US DOE Joint Genome Institute"/>
            <person name="Lucas S."/>
            <person name="Copeland A."/>
            <person name="Lapidus A."/>
            <person name="Glavina del Rio T."/>
            <person name="Tice H."/>
            <person name="Bruce D."/>
            <person name="Goodwin L."/>
            <person name="Pitluck S."/>
            <person name="Davenport K."/>
            <person name="Brettin T."/>
            <person name="Detter J.C."/>
            <person name="Han C."/>
            <person name="Tapia R."/>
            <person name="Larimer F."/>
            <person name="Land M."/>
            <person name="Hauser L."/>
            <person name="Kyrpides N."/>
            <person name="Mikhailova N."/>
            <person name="Kerfeld C."/>
            <person name="Cannon G."/>
            <person name="Heinhort S."/>
        </authorList>
    </citation>
    <scope>NUCLEOTIDE SEQUENCE [LARGE SCALE GENOMIC DNA]</scope>
    <source>
        <strain evidence="12">ATCC 23641 / c2</strain>
    </source>
</reference>
<dbReference type="NCBIfam" id="TIGR01490">
    <property type="entry name" value="HAD-SF-IB-hyp1"/>
    <property type="match status" value="1"/>
</dbReference>
<dbReference type="EMBL" id="CP001801">
    <property type="protein sequence ID" value="ACX95827.1"/>
    <property type="molecule type" value="Genomic_DNA"/>
</dbReference>
<comment type="catalytic activity">
    <reaction evidence="9">
        <text>L-histidinol phosphate + H2O = L-histidinol + phosphate</text>
        <dbReference type="Rhea" id="RHEA:14465"/>
        <dbReference type="ChEBI" id="CHEBI:15377"/>
        <dbReference type="ChEBI" id="CHEBI:43474"/>
        <dbReference type="ChEBI" id="CHEBI:57699"/>
        <dbReference type="ChEBI" id="CHEBI:57980"/>
        <dbReference type="EC" id="3.1.3.15"/>
    </reaction>
    <physiologicalReaction direction="left-to-right" evidence="9">
        <dbReference type="Rhea" id="RHEA:14466"/>
    </physiologicalReaction>
</comment>
<dbReference type="PANTHER" id="PTHR43344">
    <property type="entry name" value="PHOSPHOSERINE PHOSPHATASE"/>
    <property type="match status" value="1"/>
</dbReference>
<dbReference type="CDD" id="cd02612">
    <property type="entry name" value="HAD_PGPPase"/>
    <property type="match status" value="1"/>
</dbReference>
<dbReference type="eggNOG" id="COG0560">
    <property type="taxonomic scope" value="Bacteria"/>
</dbReference>
<dbReference type="InterPro" id="IPR050582">
    <property type="entry name" value="HAD-like_SerB"/>
</dbReference>
<accession>D0KZF4</accession>
<evidence type="ECO:0000256" key="2">
    <source>
        <dbReference type="ARBA" id="ARBA00009184"/>
    </source>
</evidence>
<evidence type="ECO:0000313" key="11">
    <source>
        <dbReference type="EMBL" id="ACX95827.1"/>
    </source>
</evidence>
<dbReference type="AlphaFoldDB" id="D0KZF4"/>
<evidence type="ECO:0000313" key="12">
    <source>
        <dbReference type="Proteomes" id="UP000009102"/>
    </source>
</evidence>
<dbReference type="PANTHER" id="PTHR43344:SF13">
    <property type="entry name" value="PHOSPHATASE RV3661-RELATED"/>
    <property type="match status" value="1"/>
</dbReference>
<dbReference type="GO" id="GO:0046872">
    <property type="term" value="F:metal ion binding"/>
    <property type="evidence" value="ECO:0007669"/>
    <property type="project" value="UniProtKB-KW"/>
</dbReference>
<dbReference type="OrthoDB" id="9784466at2"/>
<evidence type="ECO:0000256" key="7">
    <source>
        <dbReference type="ARBA" id="ARBA00022842"/>
    </source>
</evidence>